<evidence type="ECO:0000256" key="1">
    <source>
        <dbReference type="SAM" id="MobiDB-lite"/>
    </source>
</evidence>
<organism evidence="2 3">
    <name type="scientific">Paraburkholderia ferrariae</name>
    <dbReference type="NCBI Taxonomy" id="386056"/>
    <lineage>
        <taxon>Bacteria</taxon>
        <taxon>Pseudomonadati</taxon>
        <taxon>Pseudomonadota</taxon>
        <taxon>Betaproteobacteria</taxon>
        <taxon>Burkholderiales</taxon>
        <taxon>Burkholderiaceae</taxon>
        <taxon>Paraburkholderia</taxon>
    </lineage>
</organism>
<evidence type="ECO:0000313" key="2">
    <source>
        <dbReference type="EMBL" id="MEM5424201.1"/>
    </source>
</evidence>
<keyword evidence="3" id="KW-1185">Reference proteome</keyword>
<feature type="compositionally biased region" description="Basic and acidic residues" evidence="1">
    <location>
        <begin position="138"/>
        <end position="152"/>
    </location>
</feature>
<name>A0ABU9RVX7_9BURK</name>
<feature type="region of interest" description="Disordered" evidence="1">
    <location>
        <begin position="131"/>
        <end position="162"/>
    </location>
</feature>
<accession>A0ABU9RVX7</accession>
<protein>
    <submittedName>
        <fullName evidence="2">Uncharacterized protein</fullName>
    </submittedName>
</protein>
<gene>
    <name evidence="2" type="ORF">VSR73_24445</name>
</gene>
<sequence length="162" mass="17792">MFGPKKDIDAYSQRLTVLADTIIEGDTRGVASGQKKRRHTPALCAGPSKPDCNAGCAEARYCTSYAVQNLSWDNSMSERISASEFARRAGCDVKQVRRALARGTLERGADGLIDAAMTGAAWRKANRRTLAKGALAARTDRGERTRQRDRREPGRKRNRPVA</sequence>
<reference evidence="2 3" key="1">
    <citation type="submission" date="2024-01" db="EMBL/GenBank/DDBJ databases">
        <title>The diversity of rhizobia nodulating Mimosa spp. in eleven states of Brazil covering several biomes is determined by host plant, location, and edaphic factors.</title>
        <authorList>
            <person name="Rouws L."/>
            <person name="Barauna A."/>
            <person name="Beukes C."/>
            <person name="De Faria S.M."/>
            <person name="Gross E."/>
            <person name="Dos Reis Junior F.B."/>
            <person name="Simon M."/>
            <person name="Maluk M."/>
            <person name="Odee D.W."/>
            <person name="Kenicer G."/>
            <person name="Young J.P.W."/>
            <person name="Reis V.M."/>
            <person name="Zilli J."/>
            <person name="James E.K."/>
        </authorList>
    </citation>
    <scope>NUCLEOTIDE SEQUENCE [LARGE SCALE GENOMIC DNA]</scope>
    <source>
        <strain evidence="2 3">JPY167</strain>
    </source>
</reference>
<proteinExistence type="predicted"/>
<comment type="caution">
    <text evidence="2">The sequence shown here is derived from an EMBL/GenBank/DDBJ whole genome shotgun (WGS) entry which is preliminary data.</text>
</comment>
<dbReference type="EMBL" id="JAYMRV010000007">
    <property type="protein sequence ID" value="MEM5424201.1"/>
    <property type="molecule type" value="Genomic_DNA"/>
</dbReference>
<feature type="compositionally biased region" description="Basic residues" evidence="1">
    <location>
        <begin position="153"/>
        <end position="162"/>
    </location>
</feature>
<evidence type="ECO:0000313" key="3">
    <source>
        <dbReference type="Proteomes" id="UP001489897"/>
    </source>
</evidence>
<dbReference type="Proteomes" id="UP001489897">
    <property type="component" value="Unassembled WGS sequence"/>
</dbReference>
<dbReference type="RefSeq" id="WP_342948576.1">
    <property type="nucleotide sequence ID" value="NZ_JAYMRV010000007.1"/>
</dbReference>